<reference evidence="3" key="1">
    <citation type="submission" date="2015-08" db="UniProtKB">
        <authorList>
            <consortium name="WormBaseParasite"/>
        </authorList>
    </citation>
    <scope>IDENTIFICATION</scope>
</reference>
<sequence length="339" mass="40305">MYLFTKTVFSSCPNEDYCRYMTILGLFTLFVQIFVAVMLLKKWKTTKSSYTRFLAVVRTCHIFMNLLCFVIGEIRTLLPRKTIICYGIIRYLGDYGCSISLSLIILLILFELFAVVYAFNGQYNIMCRKVGFYDNTLIQNINFIIFLINSFVAFFILNFSLLSREEGINLWYTSDKTMQLYLKEYHAIITYGGAKDYLLFIFILFVAFPIITSGIHYFIIIKTMIKFIRQLQEHNKQTSIKNDYVIELKNHIANALLPFIFLFWPFLYCVIVLIFFYDEKYYWFTEPTTNTITFFVIIYALVSASYVIFFKYRSIKRKKRIKIRKNTLFKPNIMKTRST</sequence>
<feature type="transmembrane region" description="Helical" evidence="1">
    <location>
        <begin position="20"/>
        <end position="40"/>
    </location>
</feature>
<dbReference type="WBParaSite" id="SSTP_0001129550.1">
    <property type="protein sequence ID" value="SSTP_0001129550.1"/>
    <property type="gene ID" value="SSTP_0001129550"/>
</dbReference>
<dbReference type="InterPro" id="IPR019421">
    <property type="entry name" value="7TM_GPCR_serpentine_rcpt_Srd"/>
</dbReference>
<evidence type="ECO:0000256" key="1">
    <source>
        <dbReference type="SAM" id="Phobius"/>
    </source>
</evidence>
<feature type="transmembrane region" description="Helical" evidence="1">
    <location>
        <begin position="256"/>
        <end position="277"/>
    </location>
</feature>
<keyword evidence="1" id="KW-0472">Membrane</keyword>
<keyword evidence="1" id="KW-1133">Transmembrane helix</keyword>
<dbReference type="Pfam" id="PF10317">
    <property type="entry name" value="7TM_GPCR_Srd"/>
    <property type="match status" value="1"/>
</dbReference>
<dbReference type="Proteomes" id="UP000035681">
    <property type="component" value="Unplaced"/>
</dbReference>
<name>A0A0K0EPA9_STRER</name>
<dbReference type="WBParaSite" id="TCONS_00015146.p1">
    <property type="protein sequence ID" value="TCONS_00015146.p1"/>
    <property type="gene ID" value="XLOC_010369"/>
</dbReference>
<accession>A0A0K0EPA9</accession>
<dbReference type="AlphaFoldDB" id="A0A0K0EPA9"/>
<feature type="transmembrane region" description="Helical" evidence="1">
    <location>
        <begin position="292"/>
        <end position="312"/>
    </location>
</feature>
<proteinExistence type="predicted"/>
<feature type="transmembrane region" description="Helical" evidence="1">
    <location>
        <begin position="141"/>
        <end position="162"/>
    </location>
</feature>
<feature type="transmembrane region" description="Helical" evidence="1">
    <location>
        <begin position="99"/>
        <end position="120"/>
    </location>
</feature>
<evidence type="ECO:0000313" key="2">
    <source>
        <dbReference type="Proteomes" id="UP000035681"/>
    </source>
</evidence>
<keyword evidence="1" id="KW-0812">Transmembrane</keyword>
<organism evidence="3">
    <name type="scientific">Strongyloides stercoralis</name>
    <name type="common">Threadworm</name>
    <dbReference type="NCBI Taxonomy" id="6248"/>
    <lineage>
        <taxon>Eukaryota</taxon>
        <taxon>Metazoa</taxon>
        <taxon>Ecdysozoa</taxon>
        <taxon>Nematoda</taxon>
        <taxon>Chromadorea</taxon>
        <taxon>Rhabditida</taxon>
        <taxon>Tylenchina</taxon>
        <taxon>Panagrolaimomorpha</taxon>
        <taxon>Strongyloidoidea</taxon>
        <taxon>Strongyloididae</taxon>
        <taxon>Strongyloides</taxon>
    </lineage>
</organism>
<keyword evidence="2" id="KW-1185">Reference proteome</keyword>
<protein>
    <submittedName>
        <fullName evidence="4">G-protein coupled receptors family 1 profile domain-containing protein</fullName>
    </submittedName>
    <submittedName>
        <fullName evidence="3">G_PROTEIN_RECEP_F1_2 domain-containing protein</fullName>
    </submittedName>
</protein>
<feature type="transmembrane region" description="Helical" evidence="1">
    <location>
        <begin position="197"/>
        <end position="220"/>
    </location>
</feature>
<feature type="transmembrane region" description="Helical" evidence="1">
    <location>
        <begin position="52"/>
        <end position="72"/>
    </location>
</feature>
<evidence type="ECO:0000313" key="3">
    <source>
        <dbReference type="WBParaSite" id="SSTP_0001129550.1"/>
    </source>
</evidence>
<evidence type="ECO:0000313" key="4">
    <source>
        <dbReference type="WBParaSite" id="TCONS_00015146.p1"/>
    </source>
</evidence>